<proteinExistence type="predicted"/>
<keyword evidence="2" id="KW-1185">Reference proteome</keyword>
<evidence type="ECO:0000313" key="1">
    <source>
        <dbReference type="EMBL" id="SBT56351.1"/>
    </source>
</evidence>
<organism evidence="1 2">
    <name type="scientific">Plasmodium ovale wallikeri</name>
    <dbReference type="NCBI Taxonomy" id="864142"/>
    <lineage>
        <taxon>Eukaryota</taxon>
        <taxon>Sar</taxon>
        <taxon>Alveolata</taxon>
        <taxon>Apicomplexa</taxon>
        <taxon>Aconoidasida</taxon>
        <taxon>Haemosporida</taxon>
        <taxon>Plasmodiidae</taxon>
        <taxon>Plasmodium</taxon>
        <taxon>Plasmodium (Plasmodium)</taxon>
    </lineage>
</organism>
<dbReference type="Proteomes" id="UP000078555">
    <property type="component" value="Unassembled WGS sequence"/>
</dbReference>
<reference evidence="2" key="1">
    <citation type="submission" date="2016-05" db="EMBL/GenBank/DDBJ databases">
        <authorList>
            <person name="Naeem Raeece"/>
        </authorList>
    </citation>
    <scope>NUCLEOTIDE SEQUENCE [LARGE SCALE GENOMIC DNA]</scope>
</reference>
<accession>A0A1A9AJG5</accession>
<name>A0A1A9AJG5_PLAOA</name>
<sequence length="67" mass="7653">MIDILLGFCALFTPLGQRIRAIMGRNNGIHSDLYEENNESFLSSSDNDHINVDENSYHISYDTDVNF</sequence>
<protein>
    <submittedName>
        <fullName evidence="1">PIR Superfamily Protein</fullName>
    </submittedName>
</protein>
<dbReference type="EMBL" id="FLRD01001071">
    <property type="protein sequence ID" value="SBT56351.1"/>
    <property type="molecule type" value="Genomic_DNA"/>
</dbReference>
<evidence type="ECO:0000313" key="2">
    <source>
        <dbReference type="Proteomes" id="UP000078555"/>
    </source>
</evidence>
<dbReference type="AlphaFoldDB" id="A0A1A9AJG5"/>
<gene>
    <name evidence="1" type="ORF">POVWA1_075550</name>
</gene>